<keyword evidence="9" id="KW-1185">Reference proteome</keyword>
<dbReference type="PRINTS" id="PR00364">
    <property type="entry name" value="DISEASERSIST"/>
</dbReference>
<evidence type="ECO:0000256" key="1">
    <source>
        <dbReference type="ARBA" id="ARBA00008894"/>
    </source>
</evidence>
<feature type="domain" description="Disease resistance protein winged helix" evidence="7">
    <location>
        <begin position="276"/>
        <end position="338"/>
    </location>
</feature>
<dbReference type="OMA" id="PMGKQNQ"/>
<dbReference type="InterPro" id="IPR058922">
    <property type="entry name" value="WHD_DRP"/>
</dbReference>
<dbReference type="InterPro" id="IPR003591">
    <property type="entry name" value="Leu-rich_rpt_typical-subtyp"/>
</dbReference>
<dbReference type="KEGG" id="nnu:104612246"/>
<dbReference type="eggNOG" id="KOG4658">
    <property type="taxonomic scope" value="Eukaryota"/>
</dbReference>
<evidence type="ECO:0000256" key="3">
    <source>
        <dbReference type="ARBA" id="ARBA00022737"/>
    </source>
</evidence>
<evidence type="ECO:0000259" key="8">
    <source>
        <dbReference type="Pfam" id="PF23598"/>
    </source>
</evidence>
<evidence type="ECO:0000313" key="10">
    <source>
        <dbReference type="RefSeq" id="XP_010277900.1"/>
    </source>
</evidence>
<reference evidence="10 11" key="1">
    <citation type="submission" date="2025-04" db="UniProtKB">
        <authorList>
            <consortium name="RefSeq"/>
        </authorList>
    </citation>
    <scope>IDENTIFICATION</scope>
</reference>
<dbReference type="Gene3D" id="3.80.10.10">
    <property type="entry name" value="Ribonuclease Inhibitor"/>
    <property type="match status" value="4"/>
</dbReference>
<dbReference type="Gene3D" id="3.40.50.300">
    <property type="entry name" value="P-loop containing nucleotide triphosphate hydrolases"/>
    <property type="match status" value="1"/>
</dbReference>
<dbReference type="InterPro" id="IPR032675">
    <property type="entry name" value="LRR_dom_sf"/>
</dbReference>
<dbReference type="GO" id="GO:0043531">
    <property type="term" value="F:ADP binding"/>
    <property type="evidence" value="ECO:0007669"/>
    <property type="project" value="InterPro"/>
</dbReference>
<dbReference type="Gene3D" id="1.10.10.10">
    <property type="entry name" value="Winged helix-like DNA-binding domain superfamily/Winged helix DNA-binding domain"/>
    <property type="match status" value="1"/>
</dbReference>
<feature type="domain" description="NB-ARC" evidence="5">
    <location>
        <begin position="10"/>
        <end position="139"/>
    </location>
</feature>
<sequence length="1285" mass="144724">MLRGEEIYLVLEQLTDETTETVTLKGMEGIGKTWMAQCIMRYAEKENLFDIIIWINVGGSCGGLRLIEKIAENLSLTSISREDEDNSVENLAQKIAKSLEGKRYLLILDDIDWPVHNLFDQLGIPYPDHQNGSKILVTTTCSNDDSGVLFDGLTYADQKNGSNGIGIPVHTPKNDGNVVNWTHHLQPLSFNDTLCLFHEKNIDSNKAENYVQLCKCVPLAIVVISRILRGLKGTLTLNDAFLTGSSISYSQLFELGYQMLPSDFVKDCFLYYAMLIPEGYFIRSDVLVTYWIMEGLLDRFDRLEEAYKEGHNALKVLVDSGMVQRRDDNDDHVSMHRIARKVALCIIKREHGAVMGRIGLDLTEPLQDVTWKDFEKFVLLDSGREFPKISSLLLKGYSNHLVRGNPDVFFQEKQGLRFLALFHMQTKSLPSSLSSLQQIRVLKLRECDSLQDVNHIQGLQALVVLDLSGAKALMEIQDDFFGNMNYIKVLDLSETKLKRLPQSLSNLTDLRRLFLRGCSCLETFPNLEPLGKLEVLDLSGARNLNEVGDDTTFKHVRHLQILNLSGTAIQQLPSLSQLCQLQQLILTGCSNLSILPYMQVLTALKVLNLSGATTLSSVQSLNCLQNLEILDLSKTLVECLPLLPSMLRQLILRDCSKLRLFPNLESLGKLEVLDLSGARNLNEVGDDTIFKHVSHLQILNLSGTAIQQLPSLSQLGWLQKLILTGCSSLSILPDMQDLTAIKVLNLSGATTLRSVQSLDCLQNLEILDLSCTLVECLPLLPSILRQLILRKCSNLRSFLNLEPLTKLEVLDLSGARYLNEVGDGTTFNHARHLQIATLPSFSNPGILRKLLLHNCSLATFPNLKEFTKLDHLDLSNNSGIEKIEEELFNYLQQLQILNLSGTSVQSIPDISKLTNLEMLDLSGTKITKFPYQISGLTCLKRLNLSDLNLDDAWRESSVRLPEEVKWDESILPTGTPCISVNNVYSLQFLNRRAEGLQQFDLSVCASKEQNGYKDQDFRRSNFRNIYYKNRGSHCPPNRILELIGIHGFCSVLEKIQEILNVTEHLSLKNSTFITRLSDLGSENIQSIKECWIERCHRMDCVVGREDDAAGFGSLQKLWVCNVANLRSISRGNVQPWKFKCLKHLHVDCCPSLVTLFSSALQLQNLELLQIKFCDKLEYIFGETVSYEYGLPSLKHLHVDCCPSLVTLFSSALHLQNLESLQIKFCDKLEYIFRETVSGERGLPSLCKLRLWELPLLKSICDGVLPSLLILEVRGCPKLKKPTPGR</sequence>
<dbReference type="InterPro" id="IPR036388">
    <property type="entry name" value="WH-like_DNA-bd_sf"/>
</dbReference>
<dbReference type="InterPro" id="IPR050905">
    <property type="entry name" value="Plant_NBS-LRR"/>
</dbReference>
<dbReference type="Pfam" id="PF23598">
    <property type="entry name" value="LRR_14"/>
    <property type="match status" value="2"/>
</dbReference>
<gene>
    <name evidence="10 11 12" type="primary">LOC104612246</name>
</gene>
<comment type="similarity">
    <text evidence="1">Belongs to the disease resistance NB-LRR family.</text>
</comment>
<dbReference type="Pfam" id="PF23247">
    <property type="entry name" value="LRR_RPS2"/>
    <property type="match status" value="1"/>
</dbReference>
<dbReference type="InterPro" id="IPR057135">
    <property type="entry name" value="At4g27190-like_LRR"/>
</dbReference>
<feature type="domain" description="Disease resistance R13L4/SHOC-2-like LRR" evidence="8">
    <location>
        <begin position="416"/>
        <end position="539"/>
    </location>
</feature>
<dbReference type="InterPro" id="IPR027417">
    <property type="entry name" value="P-loop_NTPase"/>
</dbReference>
<dbReference type="RefSeq" id="XP_010277902.1">
    <property type="nucleotide sequence ID" value="XM_010279600.2"/>
</dbReference>
<evidence type="ECO:0000256" key="2">
    <source>
        <dbReference type="ARBA" id="ARBA00022614"/>
    </source>
</evidence>
<dbReference type="InterPro" id="IPR055414">
    <property type="entry name" value="LRR_R13L4/SHOC2-like"/>
</dbReference>
<evidence type="ECO:0000259" key="6">
    <source>
        <dbReference type="Pfam" id="PF23247"/>
    </source>
</evidence>
<evidence type="ECO:0000256" key="4">
    <source>
        <dbReference type="ARBA" id="ARBA00022821"/>
    </source>
</evidence>
<dbReference type="SUPFAM" id="SSF52058">
    <property type="entry name" value="L domain-like"/>
    <property type="match status" value="3"/>
</dbReference>
<evidence type="ECO:0000259" key="5">
    <source>
        <dbReference type="Pfam" id="PF00931"/>
    </source>
</evidence>
<dbReference type="SUPFAM" id="SSF52540">
    <property type="entry name" value="P-loop containing nucleoside triphosphate hydrolases"/>
    <property type="match status" value="1"/>
</dbReference>
<feature type="domain" description="Disease resistance protein At4g27190-like leucine-rich repeats" evidence="6">
    <location>
        <begin position="1190"/>
        <end position="1279"/>
    </location>
</feature>
<dbReference type="Proteomes" id="UP000189703">
    <property type="component" value="Unplaced"/>
</dbReference>
<accession>A0A1U8BDC3</accession>
<dbReference type="PANTHER" id="PTHR33463">
    <property type="entry name" value="NB-ARC DOMAIN-CONTAINING PROTEIN-RELATED"/>
    <property type="match status" value="1"/>
</dbReference>
<protein>
    <submittedName>
        <fullName evidence="10 11">Disease resistance protein At4g19050</fullName>
    </submittedName>
</protein>
<dbReference type="Pfam" id="PF23559">
    <property type="entry name" value="WHD_DRP"/>
    <property type="match status" value="1"/>
</dbReference>
<feature type="domain" description="Disease resistance R13L4/SHOC-2-like LRR" evidence="8">
    <location>
        <begin position="847"/>
        <end position="945"/>
    </location>
</feature>
<dbReference type="OrthoDB" id="122245at2759"/>
<evidence type="ECO:0000313" key="11">
    <source>
        <dbReference type="RefSeq" id="XP_010277902.1"/>
    </source>
</evidence>
<organism evidence="9 11">
    <name type="scientific">Nelumbo nucifera</name>
    <name type="common">Sacred lotus</name>
    <dbReference type="NCBI Taxonomy" id="4432"/>
    <lineage>
        <taxon>Eukaryota</taxon>
        <taxon>Viridiplantae</taxon>
        <taxon>Streptophyta</taxon>
        <taxon>Embryophyta</taxon>
        <taxon>Tracheophyta</taxon>
        <taxon>Spermatophyta</taxon>
        <taxon>Magnoliopsida</taxon>
        <taxon>Proteales</taxon>
        <taxon>Nelumbonaceae</taxon>
        <taxon>Nelumbo</taxon>
    </lineage>
</organism>
<evidence type="ECO:0000313" key="9">
    <source>
        <dbReference type="Proteomes" id="UP000189703"/>
    </source>
</evidence>
<dbReference type="Pfam" id="PF00931">
    <property type="entry name" value="NB-ARC"/>
    <property type="match status" value="1"/>
</dbReference>
<keyword evidence="4" id="KW-0611">Plant defense</keyword>
<evidence type="ECO:0000313" key="12">
    <source>
        <dbReference type="RefSeq" id="XP_010277903.1"/>
    </source>
</evidence>
<dbReference type="RefSeq" id="XP_010277900.1">
    <property type="nucleotide sequence ID" value="XM_010279598.2"/>
</dbReference>
<dbReference type="GO" id="GO:0006952">
    <property type="term" value="P:defense response"/>
    <property type="evidence" value="ECO:0007669"/>
    <property type="project" value="UniProtKB-KW"/>
</dbReference>
<proteinExistence type="inferred from homology"/>
<evidence type="ECO:0000259" key="7">
    <source>
        <dbReference type="Pfam" id="PF23559"/>
    </source>
</evidence>
<dbReference type="SMART" id="SM00369">
    <property type="entry name" value="LRR_TYP"/>
    <property type="match status" value="9"/>
</dbReference>
<keyword evidence="3" id="KW-0677">Repeat</keyword>
<dbReference type="PROSITE" id="PS51450">
    <property type="entry name" value="LRR"/>
    <property type="match status" value="4"/>
</dbReference>
<dbReference type="GeneID" id="104612246"/>
<dbReference type="PANTHER" id="PTHR33463:SF218">
    <property type="entry name" value="DISEASE RESISTANCE PROTEIN RPS2-LIKE"/>
    <property type="match status" value="1"/>
</dbReference>
<name>A0A1U8BDC3_NELNU</name>
<dbReference type="InterPro" id="IPR001611">
    <property type="entry name" value="Leu-rich_rpt"/>
</dbReference>
<keyword evidence="2" id="KW-0433">Leucine-rich repeat</keyword>
<dbReference type="RefSeq" id="XP_010277903.1">
    <property type="nucleotide sequence ID" value="XM_010279601.2"/>
</dbReference>
<dbReference type="InterPro" id="IPR002182">
    <property type="entry name" value="NB-ARC"/>
</dbReference>